<keyword evidence="2" id="KW-1185">Reference proteome</keyword>
<comment type="caution">
    <text evidence="1">The sequence shown here is derived from an EMBL/GenBank/DDBJ whole genome shotgun (WGS) entry which is preliminary data.</text>
</comment>
<evidence type="ECO:0000313" key="1">
    <source>
        <dbReference type="EMBL" id="KAI3743451.1"/>
    </source>
</evidence>
<proteinExistence type="predicted"/>
<name>A0ACB9DAD8_9ASTR</name>
<protein>
    <submittedName>
        <fullName evidence="1">Uncharacterized protein</fullName>
    </submittedName>
</protein>
<evidence type="ECO:0000313" key="2">
    <source>
        <dbReference type="Proteomes" id="UP001056120"/>
    </source>
</evidence>
<sequence length="89" mass="10637">MFPIVSPLRRSMFMGFEDLEAVNKEKSTENGFFCRISSLLWFAENDECNGDEEHQTLPIFQKIEKLSNKVMQWNETYLHYHKVDPKQTY</sequence>
<accession>A0ACB9DAD8</accession>
<organism evidence="1 2">
    <name type="scientific">Smallanthus sonchifolius</name>
    <dbReference type="NCBI Taxonomy" id="185202"/>
    <lineage>
        <taxon>Eukaryota</taxon>
        <taxon>Viridiplantae</taxon>
        <taxon>Streptophyta</taxon>
        <taxon>Embryophyta</taxon>
        <taxon>Tracheophyta</taxon>
        <taxon>Spermatophyta</taxon>
        <taxon>Magnoliopsida</taxon>
        <taxon>eudicotyledons</taxon>
        <taxon>Gunneridae</taxon>
        <taxon>Pentapetalae</taxon>
        <taxon>asterids</taxon>
        <taxon>campanulids</taxon>
        <taxon>Asterales</taxon>
        <taxon>Asteraceae</taxon>
        <taxon>Asteroideae</taxon>
        <taxon>Heliantheae alliance</taxon>
        <taxon>Millerieae</taxon>
        <taxon>Smallanthus</taxon>
    </lineage>
</organism>
<dbReference type="EMBL" id="CM042037">
    <property type="protein sequence ID" value="KAI3743451.1"/>
    <property type="molecule type" value="Genomic_DNA"/>
</dbReference>
<reference evidence="1 2" key="2">
    <citation type="journal article" date="2022" name="Mol. Ecol. Resour.">
        <title>The genomes of chicory, endive, great burdock and yacon provide insights into Asteraceae paleo-polyploidization history and plant inulin production.</title>
        <authorList>
            <person name="Fan W."/>
            <person name="Wang S."/>
            <person name="Wang H."/>
            <person name="Wang A."/>
            <person name="Jiang F."/>
            <person name="Liu H."/>
            <person name="Zhao H."/>
            <person name="Xu D."/>
            <person name="Zhang Y."/>
        </authorList>
    </citation>
    <scope>NUCLEOTIDE SEQUENCE [LARGE SCALE GENOMIC DNA]</scope>
    <source>
        <strain evidence="2">cv. Yunnan</strain>
        <tissue evidence="1">Leaves</tissue>
    </source>
</reference>
<reference evidence="2" key="1">
    <citation type="journal article" date="2022" name="Mol. Ecol. Resour.">
        <title>The genomes of chicory, endive, great burdock and yacon provide insights into Asteraceae palaeo-polyploidization history and plant inulin production.</title>
        <authorList>
            <person name="Fan W."/>
            <person name="Wang S."/>
            <person name="Wang H."/>
            <person name="Wang A."/>
            <person name="Jiang F."/>
            <person name="Liu H."/>
            <person name="Zhao H."/>
            <person name="Xu D."/>
            <person name="Zhang Y."/>
        </authorList>
    </citation>
    <scope>NUCLEOTIDE SEQUENCE [LARGE SCALE GENOMIC DNA]</scope>
    <source>
        <strain evidence="2">cv. Yunnan</strain>
    </source>
</reference>
<gene>
    <name evidence="1" type="ORF">L1987_61160</name>
</gene>
<dbReference type="Proteomes" id="UP001056120">
    <property type="component" value="Linkage Group LG20"/>
</dbReference>